<evidence type="ECO:0000313" key="2">
    <source>
        <dbReference type="Proteomes" id="UP000001554"/>
    </source>
</evidence>
<evidence type="ECO:0000313" key="3">
    <source>
        <dbReference type="RefSeq" id="XP_035679595.1"/>
    </source>
</evidence>
<organism evidence="1">
    <name type="scientific">Branchiostoma floridae</name>
    <name type="common">Florida lancelet</name>
    <name type="synonym">Amphioxus</name>
    <dbReference type="NCBI Taxonomy" id="7739"/>
    <lineage>
        <taxon>Eukaryota</taxon>
        <taxon>Metazoa</taxon>
        <taxon>Chordata</taxon>
        <taxon>Cephalochordata</taxon>
        <taxon>Leptocardii</taxon>
        <taxon>Amphioxiformes</taxon>
        <taxon>Branchiostomatidae</taxon>
        <taxon>Branchiostoma</taxon>
    </lineage>
</organism>
<dbReference type="RefSeq" id="XP_035679595.1">
    <property type="nucleotide sequence ID" value="XM_035823702.1"/>
</dbReference>
<dbReference type="AlphaFoldDB" id="C9QNU9"/>
<dbReference type="OMA" id="YPQYSRN"/>
<dbReference type="PANTHER" id="PTHR35348">
    <property type="entry name" value="TESTIS, PROSTATE AND PLACENTA-EXPRESSED PROTEIN"/>
    <property type="match status" value="1"/>
</dbReference>
<dbReference type="Proteomes" id="UP000001554">
    <property type="component" value="Chromosome 6"/>
</dbReference>
<evidence type="ECO:0000313" key="1">
    <source>
        <dbReference type="EMBL" id="DAA06549.1"/>
    </source>
</evidence>
<dbReference type="Pfam" id="PF22574">
    <property type="entry name" value="SPMIP8"/>
    <property type="match status" value="1"/>
</dbReference>
<reference evidence="1" key="2">
    <citation type="journal article" date="2009" name="Biochem. Genet.">
        <title>Molecular evolution of TEPP protein genes in metazoans.</title>
        <authorList>
            <person name="Hahn Y."/>
        </authorList>
    </citation>
    <scope>NUCLEOTIDE SEQUENCE</scope>
</reference>
<gene>
    <name evidence="1" type="primary">TEPP</name>
    <name evidence="3" type="synonym">LOC118417939</name>
</gene>
<proteinExistence type="evidence at transcript level"/>
<reference evidence="1" key="1">
    <citation type="journal article" date="2003" name="Biochem. Biophys. Res. Commun.">
        <title>TEPP, a new gene specifically expressed in testis, prostate, and placenta and well conserved in chordates.</title>
        <authorList>
            <person name="Bera T.K."/>
            <person name="Hahn Y."/>
            <person name="Lee B."/>
            <person name="Pastan I.H."/>
        </authorList>
    </citation>
    <scope>NUCLEOTIDE SEQUENCE</scope>
</reference>
<reference evidence="2" key="3">
    <citation type="journal article" date="2020" name="Nat. Ecol. Evol.">
        <title>Deeply conserved synteny resolves early events in vertebrate evolution.</title>
        <authorList>
            <person name="Simakov O."/>
            <person name="Marletaz F."/>
            <person name="Yue J.X."/>
            <person name="O'Connell B."/>
            <person name="Jenkins J."/>
            <person name="Brandt A."/>
            <person name="Calef R."/>
            <person name="Tung C.H."/>
            <person name="Huang T.K."/>
            <person name="Schmutz J."/>
            <person name="Satoh N."/>
            <person name="Yu J.K."/>
            <person name="Putnam N.H."/>
            <person name="Green R.E."/>
            <person name="Rokhsar D.S."/>
        </authorList>
    </citation>
    <scope>NUCLEOTIDE SEQUENCE [LARGE SCALE GENOMIC DNA]</scope>
    <source>
        <strain evidence="2">S238N-H82</strain>
    </source>
</reference>
<keyword evidence="2" id="KW-1185">Reference proteome</keyword>
<name>C9QNU9_BRAFL</name>
<dbReference type="InterPro" id="IPR034584">
    <property type="entry name" value="SPMIP8"/>
</dbReference>
<accession>C9QNU9</accession>
<dbReference type="PANTHER" id="PTHR35348:SF1">
    <property type="entry name" value="TESTIS, PROSTATE AND PLACENTA-EXPRESSED PROTEIN"/>
    <property type="match status" value="1"/>
</dbReference>
<sequence>MAAVADVRYRSAPPGLRSQPDMFFRYPSLQRVMLSSVKEGIYHPKLPTIRRMDMDTAGHRLPDEHCRTTTDIGPVDFSNATTTLQHPPNKTMSGLRITNTGKKTQRFKVDPSILDSEVKRDWATWLGRTTELRGMSHDPKDFHFTGYAVRHIRPSITSSWKYALRQEPTLDQYGQKPIPANIYSRYRDTYPQYSRDISRDAWR</sequence>
<dbReference type="KEGG" id="bfo:118417939"/>
<protein>
    <submittedName>
        <fullName evidence="1">TEPP protein</fullName>
    </submittedName>
    <submittedName>
        <fullName evidence="3">Testis, prostate and placenta-expressed protein-like isoform X1</fullName>
    </submittedName>
</protein>
<dbReference type="OrthoDB" id="9970246at2759"/>
<dbReference type="GO" id="GO:0160111">
    <property type="term" value="C:axonemal A tubule inner sheath"/>
    <property type="evidence" value="ECO:0000318"/>
    <property type="project" value="GO_Central"/>
</dbReference>
<reference evidence="3" key="4">
    <citation type="submission" date="2025-04" db="UniProtKB">
        <authorList>
            <consortium name="RefSeq"/>
        </authorList>
    </citation>
    <scope>IDENTIFICATION</scope>
    <source>
        <strain evidence="3">S238N-H82</strain>
        <tissue evidence="3">Testes</tissue>
    </source>
</reference>
<dbReference type="EMBL" id="BK006631">
    <property type="protein sequence ID" value="DAA06549.1"/>
    <property type="molecule type" value="mRNA"/>
</dbReference>